<organism evidence="2 3">
    <name type="scientific">Bradyrhizobium aeschynomenes</name>
    <dbReference type="NCBI Taxonomy" id="2734909"/>
    <lineage>
        <taxon>Bacteria</taxon>
        <taxon>Pseudomonadati</taxon>
        <taxon>Pseudomonadota</taxon>
        <taxon>Alphaproteobacteria</taxon>
        <taxon>Hyphomicrobiales</taxon>
        <taxon>Nitrobacteraceae</taxon>
        <taxon>Bradyrhizobium</taxon>
    </lineage>
</organism>
<evidence type="ECO:0000313" key="2">
    <source>
        <dbReference type="EMBL" id="NPU68241.1"/>
    </source>
</evidence>
<dbReference type="EMBL" id="JABFDN010000010">
    <property type="protein sequence ID" value="NPU68241.1"/>
    <property type="molecule type" value="Genomic_DNA"/>
</dbReference>
<dbReference type="Gene3D" id="3.40.50.720">
    <property type="entry name" value="NAD(P)-binding Rossmann-like Domain"/>
    <property type="match status" value="1"/>
</dbReference>
<dbReference type="Pfam" id="PF01370">
    <property type="entry name" value="Epimerase"/>
    <property type="match status" value="1"/>
</dbReference>
<dbReference type="InterPro" id="IPR001509">
    <property type="entry name" value="Epimerase_deHydtase"/>
</dbReference>
<gene>
    <name evidence="2" type="ORF">HL667_24795</name>
</gene>
<accession>A0ABX2CJ55</accession>
<dbReference type="PANTHER" id="PTHR48079:SF6">
    <property type="entry name" value="NAD(P)-BINDING DOMAIN-CONTAINING PROTEIN-RELATED"/>
    <property type="match status" value="1"/>
</dbReference>
<proteinExistence type="predicted"/>
<name>A0ABX2CJ55_9BRAD</name>
<dbReference type="InterPro" id="IPR036291">
    <property type="entry name" value="NAD(P)-bd_dom_sf"/>
</dbReference>
<dbReference type="RefSeq" id="WP_172113318.1">
    <property type="nucleotide sequence ID" value="NZ_JABFDM010000018.1"/>
</dbReference>
<keyword evidence="3" id="KW-1185">Reference proteome</keyword>
<dbReference type="Proteomes" id="UP000886476">
    <property type="component" value="Unassembled WGS sequence"/>
</dbReference>
<dbReference type="InterPro" id="IPR051783">
    <property type="entry name" value="NAD(P)-dependent_oxidoreduct"/>
</dbReference>
<protein>
    <submittedName>
        <fullName evidence="2">NAD(P)-dependent oxidoreductase</fullName>
    </submittedName>
</protein>
<sequence length="343" mass="37888">MKALVTGANGFLGRHVVDALLARGVEVRAMVRPATRVEALGWPASVDVVRADLRTSRDLVDAFENVDVLIHLAAVVSGGEDAQFAGTVGGTERLLDAMAGSNCRRLVLCSSFSVYDYTAARGVLDETSPLQQTPDVYTRGGYTVAKWWQERVTRRYVEQHGWDLTVLRPGFIWGRDHGYLAALGQQIGRHHVVIGPLTRIPMTHVENCADVFALAAVDQRARGQTLNIVDGPGRQVWSYLSDYMRGTGERGWRLPVPHWLASAVIRLAFVTLFRRATKVPAILTPKKFDAMLKPLRFDNRRLRETLGWTPPLSYQQCLTRTYGPVPVPTEAPASWSSGTAASI</sequence>
<dbReference type="SUPFAM" id="SSF51735">
    <property type="entry name" value="NAD(P)-binding Rossmann-fold domains"/>
    <property type="match status" value="1"/>
</dbReference>
<dbReference type="PANTHER" id="PTHR48079">
    <property type="entry name" value="PROTEIN YEEZ"/>
    <property type="match status" value="1"/>
</dbReference>
<feature type="domain" description="NAD-dependent epimerase/dehydratase" evidence="1">
    <location>
        <begin position="3"/>
        <end position="228"/>
    </location>
</feature>
<reference evidence="2" key="1">
    <citation type="submission" date="2020-05" db="EMBL/GenBank/DDBJ databases">
        <title>Nod-independent and nitrogen-fixing Bradyrhizobium aeschynomene sp. nov. isolated from nodules of Aeschynomene indica.</title>
        <authorList>
            <person name="Zhang Z."/>
        </authorList>
    </citation>
    <scope>NUCLEOTIDE SEQUENCE</scope>
    <source>
        <strain evidence="2">83012</strain>
    </source>
</reference>
<evidence type="ECO:0000313" key="3">
    <source>
        <dbReference type="Proteomes" id="UP000886476"/>
    </source>
</evidence>
<comment type="caution">
    <text evidence="2">The sequence shown here is derived from an EMBL/GenBank/DDBJ whole genome shotgun (WGS) entry which is preliminary data.</text>
</comment>
<evidence type="ECO:0000259" key="1">
    <source>
        <dbReference type="Pfam" id="PF01370"/>
    </source>
</evidence>